<protein>
    <recommendedName>
        <fullName evidence="2">O-GlcNAc transferase C-terminal domain-containing protein</fullName>
    </recommendedName>
</protein>
<name>X1K4B0_9ZZZZ</name>
<dbReference type="EMBL" id="BARU01042455">
    <property type="protein sequence ID" value="GAH85104.1"/>
    <property type="molecule type" value="Genomic_DNA"/>
</dbReference>
<comment type="caution">
    <text evidence="1">The sequence shown here is derived from an EMBL/GenBank/DDBJ whole genome shotgun (WGS) entry which is preliminary data.</text>
</comment>
<proteinExistence type="predicted"/>
<dbReference type="AlphaFoldDB" id="X1K4B0"/>
<organism evidence="1">
    <name type="scientific">marine sediment metagenome</name>
    <dbReference type="NCBI Taxonomy" id="412755"/>
    <lineage>
        <taxon>unclassified sequences</taxon>
        <taxon>metagenomes</taxon>
        <taxon>ecological metagenomes</taxon>
    </lineage>
</organism>
<sequence>MKDQSYFEELFPNMGILKGNLHKQILKCKLIVLDHPGTTLNFAIAANIPLIGFWNGKVWAMCRQAEPFFDNMKKMGILWETGGQAAQKVNEIWDNVNEWWNQPKIQKARKEWAWNYARTSKHWRRDWIKVIWNL</sequence>
<reference evidence="1" key="1">
    <citation type="journal article" date="2014" name="Front. Microbiol.">
        <title>High frequency of phylogenetically diverse reductive dehalogenase-homologous genes in deep subseafloor sedimentary metagenomes.</title>
        <authorList>
            <person name="Kawai M."/>
            <person name="Futagami T."/>
            <person name="Toyoda A."/>
            <person name="Takaki Y."/>
            <person name="Nishi S."/>
            <person name="Hori S."/>
            <person name="Arai W."/>
            <person name="Tsubouchi T."/>
            <person name="Morono Y."/>
            <person name="Uchiyama I."/>
            <person name="Ito T."/>
            <person name="Fujiyama A."/>
            <person name="Inagaki F."/>
            <person name="Takami H."/>
        </authorList>
    </citation>
    <scope>NUCLEOTIDE SEQUENCE</scope>
    <source>
        <strain evidence="1">Expedition CK06-06</strain>
    </source>
</reference>
<gene>
    <name evidence="1" type="ORF">S03H2_65229</name>
</gene>
<evidence type="ECO:0008006" key="2">
    <source>
        <dbReference type="Google" id="ProtNLM"/>
    </source>
</evidence>
<accession>X1K4B0</accession>
<evidence type="ECO:0000313" key="1">
    <source>
        <dbReference type="EMBL" id="GAH85104.1"/>
    </source>
</evidence>